<organism evidence="1">
    <name type="scientific">marine metagenome</name>
    <dbReference type="NCBI Taxonomy" id="408172"/>
    <lineage>
        <taxon>unclassified sequences</taxon>
        <taxon>metagenomes</taxon>
        <taxon>ecological metagenomes</taxon>
    </lineage>
</organism>
<dbReference type="PANTHER" id="PTHR42754">
    <property type="entry name" value="ENDOGLUCANASE"/>
    <property type="match status" value="1"/>
</dbReference>
<dbReference type="EMBL" id="UINC01151362">
    <property type="protein sequence ID" value="SVD44920.1"/>
    <property type="molecule type" value="Genomic_DNA"/>
</dbReference>
<reference evidence="1" key="1">
    <citation type="submission" date="2018-05" db="EMBL/GenBank/DDBJ databases">
        <authorList>
            <person name="Lanie J.A."/>
            <person name="Ng W.-L."/>
            <person name="Kazmierczak K.M."/>
            <person name="Andrzejewski T.M."/>
            <person name="Davidsen T.M."/>
            <person name="Wayne K.J."/>
            <person name="Tettelin H."/>
            <person name="Glass J.I."/>
            <person name="Rusch D."/>
            <person name="Podicherti R."/>
            <person name="Tsui H.-C.T."/>
            <person name="Winkler M.E."/>
        </authorList>
    </citation>
    <scope>NUCLEOTIDE SEQUENCE</scope>
</reference>
<gene>
    <name evidence="1" type="ORF">METZ01_LOCUS397774</name>
</gene>
<evidence type="ECO:0000313" key="1">
    <source>
        <dbReference type="EMBL" id="SVD44920.1"/>
    </source>
</evidence>
<dbReference type="AlphaFoldDB" id="A0A382VEV1"/>
<feature type="non-terminal residue" evidence="1">
    <location>
        <position position="1"/>
    </location>
</feature>
<protein>
    <recommendedName>
        <fullName evidence="2">Bulb-type lectin domain-containing protein</fullName>
    </recommendedName>
</protein>
<name>A0A382VEV1_9ZZZZ</name>
<proteinExistence type="predicted"/>
<evidence type="ECO:0008006" key="2">
    <source>
        <dbReference type="Google" id="ProtNLM"/>
    </source>
</evidence>
<dbReference type="PANTHER" id="PTHR42754:SF1">
    <property type="entry name" value="LIPOPROTEIN"/>
    <property type="match status" value="1"/>
</dbReference>
<accession>A0A382VEV1</accession>
<sequence>LAGNVIWETILESIPQGMMAYEHPQGYAVGGTILKNLNAEDEWTENHDYCMVVTDLNGKELWSRNFGGPKSEHCYDFARTSDGGYVFAGHTRSYGVINWDYLLMKVDAEGNEAWHSIFGQPRGYDPRYIHDEAYGVKETSDGGFAIIGGSGDEHPYSAAGHAMGPSDLWLAYLVKTDYLGNKEWESVYGERSGHNAGEYMDVTDDGGFIIFSDSDTYGTMKNNSFGFIKLK</sequence>